<evidence type="ECO:0000256" key="1">
    <source>
        <dbReference type="SAM" id="MobiDB-lite"/>
    </source>
</evidence>
<keyword evidence="2" id="KW-0812">Transmembrane</keyword>
<evidence type="ECO:0000313" key="3">
    <source>
        <dbReference type="EMBL" id="MCS6523320.1"/>
    </source>
</evidence>
<accession>A0ABT2HJ64</accession>
<proteinExistence type="predicted"/>
<name>A0ABT2HJ64_9MICO</name>
<keyword evidence="2" id="KW-1133">Transmembrane helix</keyword>
<feature type="transmembrane region" description="Helical" evidence="2">
    <location>
        <begin position="96"/>
        <end position="113"/>
    </location>
</feature>
<feature type="compositionally biased region" description="Low complexity" evidence="1">
    <location>
        <begin position="219"/>
        <end position="243"/>
    </location>
</feature>
<feature type="transmembrane region" description="Helical" evidence="2">
    <location>
        <begin position="68"/>
        <end position="90"/>
    </location>
</feature>
<dbReference type="RefSeq" id="WP_141860354.1">
    <property type="nucleotide sequence ID" value="NZ_BMNV01000013.1"/>
</dbReference>
<dbReference type="EMBL" id="JANVAD010000005">
    <property type="protein sequence ID" value="MCS6523320.1"/>
    <property type="molecule type" value="Genomic_DNA"/>
</dbReference>
<sequence length="453" mass="46273">MHDQTPPLRFRTPPGWPTPSPEWVELYQGTEPAAGWSPAADVPPAPAGWLFWALTRSMRRRLPRSGTVVLNVGAAATVASAVAVAVLTVLGLPAVFALPTLVAGAALWVVGVVRRGDAVIDAVAEVRAWAAERRAAELPARAAQAHPGATADEALGAWDAEAWSIPAARPFTEGAPSRALPRALHTVAGFTAGAAALVLLGGSLVAAVPAVDSVGQELSAASSTDGSGPSADDPSASGGDDAPQPGWASDDGSIKTYWLAADDEWEATCDMTPGTTTCDPWEITSDHSCTAIVTVGFFASADDDQPSRVEERTVSLTKGVPLVLVENYDEEASDIVDVTCATGGETDGDRVTATQHEDTTVADADVPDGCDEEDCVAFAVTPSADCAAAAVQFTVDAAVGSLTKPHDVAVVTPLHAGKATDVFVGGTEHASDVHAGAVTCRTASDQPGSATNS</sequence>
<organism evidence="3 4">
    <name type="scientific">Curtobacterium citreum</name>
    <dbReference type="NCBI Taxonomy" id="2036"/>
    <lineage>
        <taxon>Bacteria</taxon>
        <taxon>Bacillati</taxon>
        <taxon>Actinomycetota</taxon>
        <taxon>Actinomycetes</taxon>
        <taxon>Micrococcales</taxon>
        <taxon>Microbacteriaceae</taxon>
        <taxon>Curtobacterium</taxon>
    </lineage>
</organism>
<dbReference type="GeneID" id="95323081"/>
<keyword evidence="2" id="KW-0472">Membrane</keyword>
<protein>
    <submittedName>
        <fullName evidence="3">Uncharacterized protein</fullName>
    </submittedName>
</protein>
<keyword evidence="4" id="KW-1185">Reference proteome</keyword>
<feature type="transmembrane region" description="Helical" evidence="2">
    <location>
        <begin position="187"/>
        <end position="208"/>
    </location>
</feature>
<reference evidence="3 4" key="1">
    <citation type="submission" date="2022-08" db="EMBL/GenBank/DDBJ databases">
        <title>Taxonomy of Curtobacterium flaccumfaciens.</title>
        <authorList>
            <person name="Osdaghi E."/>
            <person name="Taghavi S.M."/>
            <person name="Hamidizade M."/>
            <person name="Abachi H."/>
            <person name="Fazliarab A."/>
            <person name="Baeyen S."/>
            <person name="Portier P."/>
            <person name="Van Vaerenbergh J."/>
            <person name="Jacques M.-A."/>
        </authorList>
    </citation>
    <scope>NUCLEOTIDE SEQUENCE [LARGE SCALE GENOMIC DNA]</scope>
    <source>
        <strain evidence="3 4">LMG8786T</strain>
    </source>
</reference>
<dbReference type="Proteomes" id="UP001652264">
    <property type="component" value="Unassembled WGS sequence"/>
</dbReference>
<evidence type="ECO:0000313" key="4">
    <source>
        <dbReference type="Proteomes" id="UP001652264"/>
    </source>
</evidence>
<feature type="region of interest" description="Disordered" evidence="1">
    <location>
        <begin position="219"/>
        <end position="252"/>
    </location>
</feature>
<evidence type="ECO:0000256" key="2">
    <source>
        <dbReference type="SAM" id="Phobius"/>
    </source>
</evidence>
<comment type="caution">
    <text evidence="3">The sequence shown here is derived from an EMBL/GenBank/DDBJ whole genome shotgun (WGS) entry which is preliminary data.</text>
</comment>
<gene>
    <name evidence="3" type="ORF">NYQ28_12145</name>
</gene>